<dbReference type="eggNOG" id="ENOG502RI1Q">
    <property type="taxonomic scope" value="Eukaryota"/>
</dbReference>
<evidence type="ECO:0000313" key="4">
    <source>
        <dbReference type="Proteomes" id="UP000001064"/>
    </source>
</evidence>
<organism evidence="3 4">
    <name type="scientific">Dictyostelium purpureum</name>
    <name type="common">Slime mold</name>
    <dbReference type="NCBI Taxonomy" id="5786"/>
    <lineage>
        <taxon>Eukaryota</taxon>
        <taxon>Amoebozoa</taxon>
        <taxon>Evosea</taxon>
        <taxon>Eumycetozoa</taxon>
        <taxon>Dictyostelia</taxon>
        <taxon>Dictyosteliales</taxon>
        <taxon>Dictyosteliaceae</taxon>
        <taxon>Dictyostelium</taxon>
    </lineage>
</organism>
<keyword evidence="4" id="KW-1185">Reference proteome</keyword>
<dbReference type="KEGG" id="dpp:DICPUDRAFT_82892"/>
<name>F0ZXY1_DICPU</name>
<dbReference type="GO" id="GO:0031902">
    <property type="term" value="C:late endosome membrane"/>
    <property type="evidence" value="ECO:0000318"/>
    <property type="project" value="GO_Central"/>
</dbReference>
<dbReference type="GO" id="GO:0005789">
    <property type="term" value="C:endoplasmic reticulum membrane"/>
    <property type="evidence" value="ECO:0000318"/>
    <property type="project" value="GO_Central"/>
</dbReference>
<dbReference type="SUPFAM" id="SSF58038">
    <property type="entry name" value="SNARE fusion complex"/>
    <property type="match status" value="1"/>
</dbReference>
<reference evidence="4" key="1">
    <citation type="journal article" date="2011" name="Genome Biol.">
        <title>Comparative genomics of the social amoebae Dictyostelium discoideum and Dictyostelium purpureum.</title>
        <authorList>
            <consortium name="US DOE Joint Genome Institute (JGI-PGF)"/>
            <person name="Sucgang R."/>
            <person name="Kuo A."/>
            <person name="Tian X."/>
            <person name="Salerno W."/>
            <person name="Parikh A."/>
            <person name="Feasley C.L."/>
            <person name="Dalin E."/>
            <person name="Tu H."/>
            <person name="Huang E."/>
            <person name="Barry K."/>
            <person name="Lindquist E."/>
            <person name="Shapiro H."/>
            <person name="Bruce D."/>
            <person name="Schmutz J."/>
            <person name="Salamov A."/>
            <person name="Fey P."/>
            <person name="Gaudet P."/>
            <person name="Anjard C."/>
            <person name="Babu M.M."/>
            <person name="Basu S."/>
            <person name="Bushmanova Y."/>
            <person name="van der Wel H."/>
            <person name="Katoh-Kurasawa M."/>
            <person name="Dinh C."/>
            <person name="Coutinho P.M."/>
            <person name="Saito T."/>
            <person name="Elias M."/>
            <person name="Schaap P."/>
            <person name="Kay R.R."/>
            <person name="Henrissat B."/>
            <person name="Eichinger L."/>
            <person name="Rivero F."/>
            <person name="Putnam N.H."/>
            <person name="West C.M."/>
            <person name="Loomis W.F."/>
            <person name="Chisholm R.L."/>
            <person name="Shaulsky G."/>
            <person name="Strassmann J.E."/>
            <person name="Queller D.C."/>
            <person name="Kuspa A."/>
            <person name="Grigoriev I.V."/>
        </authorList>
    </citation>
    <scope>NUCLEOTIDE SEQUENCE [LARGE SCALE GENOMIC DNA]</scope>
    <source>
        <strain evidence="4">QSDP1</strain>
    </source>
</reference>
<dbReference type="AlphaFoldDB" id="F0ZXY1"/>
<dbReference type="InterPro" id="IPR000727">
    <property type="entry name" value="T_SNARE_dom"/>
</dbReference>
<dbReference type="GO" id="GO:0031201">
    <property type="term" value="C:SNARE complex"/>
    <property type="evidence" value="ECO:0000318"/>
    <property type="project" value="GO_Central"/>
</dbReference>
<feature type="domain" description="T-SNARE coiled-coil homology" evidence="2">
    <location>
        <begin position="128"/>
        <end position="190"/>
    </location>
</feature>
<keyword evidence="1" id="KW-0175">Coiled coil</keyword>
<protein>
    <recommendedName>
        <fullName evidence="2">t-SNARE coiled-coil homology domain-containing protein</fullName>
    </recommendedName>
</protein>
<dbReference type="Proteomes" id="UP000001064">
    <property type="component" value="Unassembled WGS sequence"/>
</dbReference>
<dbReference type="GO" id="GO:0005484">
    <property type="term" value="F:SNAP receptor activity"/>
    <property type="evidence" value="ECO:0000318"/>
    <property type="project" value="GO_Central"/>
</dbReference>
<accession>F0ZXY1</accession>
<gene>
    <name evidence="3" type="ORF">DICPUDRAFT_82892</name>
</gene>
<sequence>MNIVDSYIDEIKDNLDSFEGNLNIINKNKNNNGFEINIYIKKIDELIQAIESDISSLKLEYSSNKGGDINKDQNIKLLFQKYDQLKLQYNKTKLLDSRNSNTFRDEDGKLVKLNYNGNDTKDKVARLNKIHENNLQMIKDARVQLSNMTNTAIETNMELKRQTEQMRGMEKKFDEIDASLDQSKKTVDKMSKRWF</sequence>
<dbReference type="GO" id="GO:0012507">
    <property type="term" value="C:ER to Golgi transport vesicle membrane"/>
    <property type="evidence" value="ECO:0000318"/>
    <property type="project" value="GO_Central"/>
</dbReference>
<dbReference type="FunCoup" id="F0ZXY1">
    <property type="interactions" value="4"/>
</dbReference>
<dbReference type="GeneID" id="10506037"/>
<dbReference type="PROSITE" id="PS50192">
    <property type="entry name" value="T_SNARE"/>
    <property type="match status" value="1"/>
</dbReference>
<evidence type="ECO:0000259" key="2">
    <source>
        <dbReference type="PROSITE" id="PS50192"/>
    </source>
</evidence>
<dbReference type="EMBL" id="GL871270">
    <property type="protein sequence ID" value="EGC31186.1"/>
    <property type="molecule type" value="Genomic_DNA"/>
</dbReference>
<evidence type="ECO:0000256" key="1">
    <source>
        <dbReference type="SAM" id="Coils"/>
    </source>
</evidence>
<dbReference type="Gene3D" id="1.20.5.110">
    <property type="match status" value="1"/>
</dbReference>
<dbReference type="Pfam" id="PF12352">
    <property type="entry name" value="V-SNARE_C"/>
    <property type="match status" value="1"/>
</dbReference>
<dbReference type="InParanoid" id="F0ZXY1"/>
<dbReference type="GO" id="GO:0006906">
    <property type="term" value="P:vesicle fusion"/>
    <property type="evidence" value="ECO:0000318"/>
    <property type="project" value="GO_Central"/>
</dbReference>
<dbReference type="STRING" id="5786.F0ZXY1"/>
<dbReference type="RefSeq" id="XP_003292275.1">
    <property type="nucleotide sequence ID" value="XM_003292227.1"/>
</dbReference>
<dbReference type="GO" id="GO:0005794">
    <property type="term" value="C:Golgi apparatus"/>
    <property type="evidence" value="ECO:0000318"/>
    <property type="project" value="GO_Central"/>
</dbReference>
<feature type="coiled-coil region" evidence="1">
    <location>
        <begin position="8"/>
        <end position="60"/>
    </location>
</feature>
<dbReference type="VEuPathDB" id="AmoebaDB:DICPUDRAFT_82892"/>
<proteinExistence type="predicted"/>
<dbReference type="GO" id="GO:0000149">
    <property type="term" value="F:SNARE binding"/>
    <property type="evidence" value="ECO:0000318"/>
    <property type="project" value="GO_Central"/>
</dbReference>
<evidence type="ECO:0000313" key="3">
    <source>
        <dbReference type="EMBL" id="EGC31186.1"/>
    </source>
</evidence>
<dbReference type="OrthoDB" id="10540422at2759"/>
<dbReference type="OMA" id="DKMSKRW"/>